<keyword evidence="5 6" id="KW-0949">S-adenosyl-L-methionine</keyword>
<proteinExistence type="inferred from homology"/>
<sequence>MRHDNDSWDITTSVGSTALFVAASRALEARKAEPLAVDPYAEVFCRAVGGEWADLFDRVDADPKPEHILHSPFGEQFVNFQGARTKYFDTYFAAASAAGVRQIVLLAAGLDSRAYRLPWPDGTVVYELDQPQVLEFKRRVLAEHGDEPTAQRREIAVDLRDDWPAALTAGGFDPGAPSAWLAEGLLMYLPAAAQEGLFAGIDALSARGSWVAVEESVPLPDEVFESKREEERAAGNEGSFFTLIYNQRHAPAEKWFGARGWVAEPTPLADCLDRAGRPLPAEDPEVGAMISAIRLVTATRP</sequence>
<dbReference type="GO" id="GO:0008168">
    <property type="term" value="F:methyltransferase activity"/>
    <property type="evidence" value="ECO:0007669"/>
    <property type="project" value="UniProtKB-UniRule"/>
</dbReference>
<keyword evidence="3 6" id="KW-0489">Methyltransferase</keyword>
<protein>
    <recommendedName>
        <fullName evidence="6">S-adenosyl-L-methionine-dependent methyltransferase</fullName>
        <ecNumber evidence="6">2.1.1.-</ecNumber>
    </recommendedName>
</protein>
<keyword evidence="4 7" id="KW-0808">Transferase</keyword>
<dbReference type="Gene3D" id="3.40.50.150">
    <property type="entry name" value="Vaccinia Virus protein VP39"/>
    <property type="match status" value="1"/>
</dbReference>
<reference evidence="7 8" key="1">
    <citation type="submission" date="2020-07" db="EMBL/GenBank/DDBJ databases">
        <title>Complete genome sequence of Mycolicibacterium litorale like strain isolated from cardiac implantable electronic device infection.</title>
        <authorList>
            <person name="Fukano H."/>
            <person name="Miyama H."/>
            <person name="Hoshino Y."/>
        </authorList>
    </citation>
    <scope>NUCLEOTIDE SEQUENCE [LARGE SCALE GENOMIC DNA]</scope>
    <source>
        <strain evidence="7 8">NIIDNTM18</strain>
    </source>
</reference>
<dbReference type="RefSeq" id="WP_185294158.1">
    <property type="nucleotide sequence ID" value="NZ_AP023287.1"/>
</dbReference>
<evidence type="ECO:0000256" key="5">
    <source>
        <dbReference type="ARBA" id="ARBA00022691"/>
    </source>
</evidence>
<evidence type="ECO:0000256" key="1">
    <source>
        <dbReference type="ARBA" id="ARBA00003907"/>
    </source>
</evidence>
<dbReference type="GO" id="GO:0032259">
    <property type="term" value="P:methylation"/>
    <property type="evidence" value="ECO:0007669"/>
    <property type="project" value="UniProtKB-KW"/>
</dbReference>
<dbReference type="PANTHER" id="PTHR43619">
    <property type="entry name" value="S-ADENOSYL-L-METHIONINE-DEPENDENT METHYLTRANSFERASE YKTD-RELATED"/>
    <property type="match status" value="1"/>
</dbReference>
<dbReference type="InterPro" id="IPR011610">
    <property type="entry name" value="SAM_mthyl_Trfase_ML2640-like"/>
</dbReference>
<dbReference type="FunFam" id="3.40.50.150:FF:000152">
    <property type="entry name" value="S-adenosyl-L-methionine-dependent methyltransferase"/>
    <property type="match status" value="1"/>
</dbReference>
<comment type="function">
    <text evidence="1 6">Exhibits S-adenosyl-L-methionine-dependent methyltransferase activity.</text>
</comment>
<evidence type="ECO:0000256" key="4">
    <source>
        <dbReference type="ARBA" id="ARBA00022679"/>
    </source>
</evidence>
<comment type="similarity">
    <text evidence="2 6">Belongs to the UPF0677 family.</text>
</comment>
<dbReference type="PANTHER" id="PTHR43619:SF2">
    <property type="entry name" value="S-ADENOSYL-L-METHIONINE-DEPENDENT METHYLTRANSFERASES SUPERFAMILY PROTEIN"/>
    <property type="match status" value="1"/>
</dbReference>
<evidence type="ECO:0000256" key="6">
    <source>
        <dbReference type="RuleBase" id="RU362030"/>
    </source>
</evidence>
<dbReference type="Proteomes" id="UP000515734">
    <property type="component" value="Chromosome"/>
</dbReference>
<dbReference type="Pfam" id="PF04072">
    <property type="entry name" value="LCM"/>
    <property type="match status" value="1"/>
</dbReference>
<dbReference type="InterPro" id="IPR029063">
    <property type="entry name" value="SAM-dependent_MTases_sf"/>
</dbReference>
<evidence type="ECO:0000256" key="2">
    <source>
        <dbReference type="ARBA" id="ARBA00008138"/>
    </source>
</evidence>
<gene>
    <name evidence="7" type="ORF">NIIDNTM18_04320</name>
</gene>
<dbReference type="NCBIfam" id="TIGR00027">
    <property type="entry name" value="mthyl_TIGR00027"/>
    <property type="match status" value="1"/>
</dbReference>
<evidence type="ECO:0000256" key="3">
    <source>
        <dbReference type="ARBA" id="ARBA00022603"/>
    </source>
</evidence>
<dbReference type="AlphaFoldDB" id="A0A6S6NXP5"/>
<evidence type="ECO:0000313" key="8">
    <source>
        <dbReference type="Proteomes" id="UP000515734"/>
    </source>
</evidence>
<dbReference type="SUPFAM" id="SSF53335">
    <property type="entry name" value="S-adenosyl-L-methionine-dependent methyltransferases"/>
    <property type="match status" value="1"/>
</dbReference>
<evidence type="ECO:0000313" key="7">
    <source>
        <dbReference type="EMBL" id="BCI51154.1"/>
    </source>
</evidence>
<organism evidence="7 8">
    <name type="scientific">Mycolicibacterium litorale</name>
    <dbReference type="NCBI Taxonomy" id="758802"/>
    <lineage>
        <taxon>Bacteria</taxon>
        <taxon>Bacillati</taxon>
        <taxon>Actinomycetota</taxon>
        <taxon>Actinomycetes</taxon>
        <taxon>Mycobacteriales</taxon>
        <taxon>Mycobacteriaceae</taxon>
        <taxon>Mycolicibacterium</taxon>
    </lineage>
</organism>
<accession>A0A6S6NXP5</accession>
<dbReference type="EMBL" id="AP023287">
    <property type="protein sequence ID" value="BCI51154.1"/>
    <property type="molecule type" value="Genomic_DNA"/>
</dbReference>
<dbReference type="InterPro" id="IPR007213">
    <property type="entry name" value="Ppm1/Ppm2/Tcmp"/>
</dbReference>
<dbReference type="EC" id="2.1.1.-" evidence="6"/>
<name>A0A6S6NXP5_9MYCO</name>